<evidence type="ECO:0000313" key="2">
    <source>
        <dbReference type="Proteomes" id="UP000765509"/>
    </source>
</evidence>
<name>A0A9Q3J4Y7_9BASI</name>
<sequence length="108" mass="12531">MTFNPDHKYFNDPSNYFWNDFSSANTCVALVGDSRTPSIPTSVHIPSPNFHQSLISSRGEVFKEIRDVEEDNCISSLHLFHGNVDFCPSSYHEFLKKLWDEEEYPEKI</sequence>
<reference evidence="1" key="1">
    <citation type="submission" date="2021-03" db="EMBL/GenBank/DDBJ databases">
        <title>Draft genome sequence of rust myrtle Austropuccinia psidii MF-1, a brazilian biotype.</title>
        <authorList>
            <person name="Quecine M.C."/>
            <person name="Pachon D.M.R."/>
            <person name="Bonatelli M.L."/>
            <person name="Correr F.H."/>
            <person name="Franceschini L.M."/>
            <person name="Leite T.F."/>
            <person name="Margarido G.R.A."/>
            <person name="Almeida C.A."/>
            <person name="Ferrarezi J.A."/>
            <person name="Labate C.A."/>
        </authorList>
    </citation>
    <scope>NUCLEOTIDE SEQUENCE</scope>
    <source>
        <strain evidence="1">MF-1</strain>
    </source>
</reference>
<organism evidence="1 2">
    <name type="scientific">Austropuccinia psidii MF-1</name>
    <dbReference type="NCBI Taxonomy" id="1389203"/>
    <lineage>
        <taxon>Eukaryota</taxon>
        <taxon>Fungi</taxon>
        <taxon>Dikarya</taxon>
        <taxon>Basidiomycota</taxon>
        <taxon>Pucciniomycotina</taxon>
        <taxon>Pucciniomycetes</taxon>
        <taxon>Pucciniales</taxon>
        <taxon>Sphaerophragmiaceae</taxon>
        <taxon>Austropuccinia</taxon>
    </lineage>
</organism>
<dbReference type="Proteomes" id="UP000765509">
    <property type="component" value="Unassembled WGS sequence"/>
</dbReference>
<gene>
    <name evidence="1" type="ORF">O181_095249</name>
</gene>
<proteinExistence type="predicted"/>
<dbReference type="EMBL" id="AVOT02062551">
    <property type="protein sequence ID" value="MBW0555534.1"/>
    <property type="molecule type" value="Genomic_DNA"/>
</dbReference>
<accession>A0A9Q3J4Y7</accession>
<dbReference type="AlphaFoldDB" id="A0A9Q3J4Y7"/>
<protein>
    <submittedName>
        <fullName evidence="1">Uncharacterized protein</fullName>
    </submittedName>
</protein>
<comment type="caution">
    <text evidence="1">The sequence shown here is derived from an EMBL/GenBank/DDBJ whole genome shotgun (WGS) entry which is preliminary data.</text>
</comment>
<evidence type="ECO:0000313" key="1">
    <source>
        <dbReference type="EMBL" id="MBW0555534.1"/>
    </source>
</evidence>
<keyword evidence="2" id="KW-1185">Reference proteome</keyword>